<evidence type="ECO:0000313" key="2">
    <source>
        <dbReference type="EMBL" id="RYU86179.1"/>
    </source>
</evidence>
<reference evidence="2 3" key="1">
    <citation type="submission" date="2019-02" db="EMBL/GenBank/DDBJ databases">
        <title>Bacterial novel species Mucilaginibacter sp. 17JY9-4 isolated from soil.</title>
        <authorList>
            <person name="Jung H.-Y."/>
        </authorList>
    </citation>
    <scope>NUCLEOTIDE SEQUENCE [LARGE SCALE GENOMIC DNA]</scope>
    <source>
        <strain evidence="2 3">17JY9-4</strain>
    </source>
</reference>
<dbReference type="InterPro" id="IPR002716">
    <property type="entry name" value="PIN_dom"/>
</dbReference>
<dbReference type="AlphaFoldDB" id="A0A4Q5LIH8"/>
<dbReference type="EMBL" id="SEWG01000010">
    <property type="protein sequence ID" value="RYU86179.1"/>
    <property type="molecule type" value="Genomic_DNA"/>
</dbReference>
<accession>A0A4Q5LIH8</accession>
<dbReference type="Pfam" id="PF01850">
    <property type="entry name" value="PIN"/>
    <property type="match status" value="1"/>
</dbReference>
<name>A0A4Q5LIH8_9SPHI</name>
<gene>
    <name evidence="2" type="ORF">EWM62_18410</name>
</gene>
<sequence>MFYVDTDVLIHSMIKQNPSLHLQVKNLLDQFVEDNKLSISWLSIQETAFVLGKLNQPIESISLNIDFLIALQPAEYGLVAFNRATELAKIIGFKDFNDCLHTAIAEQHCTDLYTCNFKDFERIKPYTTLNIHFI</sequence>
<organism evidence="2 3">
    <name type="scientific">Mucilaginibacter terrigena</name>
    <dbReference type="NCBI Taxonomy" id="2492395"/>
    <lineage>
        <taxon>Bacteria</taxon>
        <taxon>Pseudomonadati</taxon>
        <taxon>Bacteroidota</taxon>
        <taxon>Sphingobacteriia</taxon>
        <taxon>Sphingobacteriales</taxon>
        <taxon>Sphingobacteriaceae</taxon>
        <taxon>Mucilaginibacter</taxon>
    </lineage>
</organism>
<keyword evidence="3" id="KW-1185">Reference proteome</keyword>
<evidence type="ECO:0000259" key="1">
    <source>
        <dbReference type="Pfam" id="PF01850"/>
    </source>
</evidence>
<dbReference type="InterPro" id="IPR029060">
    <property type="entry name" value="PIN-like_dom_sf"/>
</dbReference>
<proteinExistence type="predicted"/>
<evidence type="ECO:0000313" key="3">
    <source>
        <dbReference type="Proteomes" id="UP000293331"/>
    </source>
</evidence>
<dbReference type="Gene3D" id="3.40.50.1010">
    <property type="entry name" value="5'-nuclease"/>
    <property type="match status" value="1"/>
</dbReference>
<comment type="caution">
    <text evidence="2">The sequence shown here is derived from an EMBL/GenBank/DDBJ whole genome shotgun (WGS) entry which is preliminary data.</text>
</comment>
<dbReference type="Proteomes" id="UP000293331">
    <property type="component" value="Unassembled WGS sequence"/>
</dbReference>
<feature type="domain" description="PIN" evidence="1">
    <location>
        <begin position="3"/>
        <end position="123"/>
    </location>
</feature>
<protein>
    <submittedName>
        <fullName evidence="2">Type II toxin-antitoxin system VapC family toxin</fullName>
    </submittedName>
</protein>
<dbReference type="OrthoDB" id="952635at2"/>
<dbReference type="RefSeq" id="WP_129878147.1">
    <property type="nucleotide sequence ID" value="NZ_SEWG01000010.1"/>
</dbReference>
<dbReference type="SUPFAM" id="SSF88723">
    <property type="entry name" value="PIN domain-like"/>
    <property type="match status" value="1"/>
</dbReference>